<organism evidence="2 3">
    <name type="scientific">Acrodontium crateriforme</name>
    <dbReference type="NCBI Taxonomy" id="150365"/>
    <lineage>
        <taxon>Eukaryota</taxon>
        <taxon>Fungi</taxon>
        <taxon>Dikarya</taxon>
        <taxon>Ascomycota</taxon>
        <taxon>Pezizomycotina</taxon>
        <taxon>Dothideomycetes</taxon>
        <taxon>Dothideomycetidae</taxon>
        <taxon>Mycosphaerellales</taxon>
        <taxon>Teratosphaeriaceae</taxon>
        <taxon>Acrodontium</taxon>
    </lineage>
</organism>
<dbReference type="Proteomes" id="UP001303373">
    <property type="component" value="Chromosome 1"/>
</dbReference>
<accession>A0AAQ3LXJ4</accession>
<dbReference type="AlphaFoldDB" id="A0AAQ3LXJ4"/>
<keyword evidence="1" id="KW-0560">Oxidoreductase</keyword>
<dbReference type="EMBL" id="CP138580">
    <property type="protein sequence ID" value="WPG97836.1"/>
    <property type="molecule type" value="Genomic_DNA"/>
</dbReference>
<dbReference type="InterPro" id="IPR025337">
    <property type="entry name" value="Questin_oxidase-like"/>
</dbReference>
<proteinExistence type="predicted"/>
<name>A0AAQ3LXJ4_9PEZI</name>
<dbReference type="GO" id="GO:0016491">
    <property type="term" value="F:oxidoreductase activity"/>
    <property type="evidence" value="ECO:0007669"/>
    <property type="project" value="UniProtKB-KW"/>
</dbReference>
<keyword evidence="3" id="KW-1185">Reference proteome</keyword>
<evidence type="ECO:0000313" key="2">
    <source>
        <dbReference type="EMBL" id="WPG97836.1"/>
    </source>
</evidence>
<reference evidence="2 3" key="1">
    <citation type="submission" date="2023-11" db="EMBL/GenBank/DDBJ databases">
        <title>An acidophilic fungus is an integral part of prey digestion in a carnivorous sundew plant.</title>
        <authorList>
            <person name="Tsai I.J."/>
        </authorList>
    </citation>
    <scope>NUCLEOTIDE SEQUENCE [LARGE SCALE GENOMIC DNA]</scope>
    <source>
        <strain evidence="2">169a</strain>
    </source>
</reference>
<evidence type="ECO:0008006" key="4">
    <source>
        <dbReference type="Google" id="ProtNLM"/>
    </source>
</evidence>
<evidence type="ECO:0000256" key="1">
    <source>
        <dbReference type="ARBA" id="ARBA00023002"/>
    </source>
</evidence>
<dbReference type="PANTHER" id="PTHR35870">
    <property type="entry name" value="PROTEIN, PUTATIVE (AFU_ORTHOLOGUE AFUA_5G03330)-RELATED"/>
    <property type="match status" value="1"/>
</dbReference>
<dbReference type="Pfam" id="PF14027">
    <property type="entry name" value="Questin_oxidase"/>
    <property type="match status" value="1"/>
</dbReference>
<gene>
    <name evidence="2" type="ORF">R9X50_00061700</name>
</gene>
<evidence type="ECO:0000313" key="3">
    <source>
        <dbReference type="Proteomes" id="UP001303373"/>
    </source>
</evidence>
<protein>
    <recommendedName>
        <fullName evidence="4">MGS207 protein</fullName>
    </recommendedName>
</protein>
<sequence length="428" mass="48994">MAMFSFRLPQLPTFSLPGSGIKLPKSTVHSIEENPDKRARTLKHLIKHNHITHSVIYNNLRFHNHTPHILCSSYILGAESELLNQIYEAESKTLDPWVDSPGEIAKHDWRAYLGKREYQRAYIDFFEDQLVEHDYDWNALLDEFLLQGEAPLINNLISGLGHPLIHLGYAKEIASRTIAIEALTLAACFYNDWHVYLDDPKYTKPSENPSESLFTILDRVTHDRTFDGLFDHRGLNNIEKLLGDEKTAAVTLDYWNAWTLSNSRDQFAESQKLAVALLVAAQTPSTLPNSNKHDFFAVHLLTSSHAVRVLLSTLPSKHHIPLVRQWWLFTLLVYIAQQRPKVNIDNIKLVELEGRDWKFVTHVALTSPYRTDAHFVKALRSMHEASKTWGDPNQFYLKAAVKFADEFRGWGGFGSAGMEELEGKEQLN</sequence>
<dbReference type="PANTHER" id="PTHR35870:SF6">
    <property type="entry name" value="MGS207 PROTEIN"/>
    <property type="match status" value="1"/>
</dbReference>